<dbReference type="PANTHER" id="PTHR47953">
    <property type="entry name" value="OS08G0105600 PROTEIN"/>
    <property type="match status" value="1"/>
</dbReference>
<comment type="caution">
    <text evidence="12">The sequence shown here is derived from an EMBL/GenBank/DDBJ whole genome shotgun (WGS) entry which is preliminary data.</text>
</comment>
<dbReference type="Pfam" id="PF00067">
    <property type="entry name" value="p450"/>
    <property type="match status" value="1"/>
</dbReference>
<comment type="subcellular location">
    <subcellularLocation>
        <location evidence="2">Membrane</location>
        <topology evidence="2">Single-pass membrane protein</topology>
    </subcellularLocation>
</comment>
<evidence type="ECO:0000256" key="8">
    <source>
        <dbReference type="ARBA" id="ARBA00023002"/>
    </source>
</evidence>
<gene>
    <name evidence="12" type="ORF">RJ641_000530</name>
</gene>
<protein>
    <submittedName>
        <fullName evidence="12">Cytochrome P450</fullName>
    </submittedName>
</protein>
<keyword evidence="10" id="KW-0503">Monooxygenase</keyword>
<dbReference type="GO" id="GO:0004497">
    <property type="term" value="F:monooxygenase activity"/>
    <property type="evidence" value="ECO:0007669"/>
    <property type="project" value="UniProtKB-KW"/>
</dbReference>
<sequence length="173" mass="19724">MQSQTTKRSKEISSLTNGIISRAAFGEKCKDVKAFISLINELMEVTSGFTVCDVFPSLTWLQVLSGMRPKIERMHHKVDKMFESIIDVHKVSAERAKKTEDEAEEEDLVDVLLKLQQREDLEFLVTDENVKAVILVFNSLTAPLLFSSSDFDFKELVNMTTLNDVTIDWECRS</sequence>
<dbReference type="SUPFAM" id="SSF48264">
    <property type="entry name" value="Cytochrome P450"/>
    <property type="match status" value="1"/>
</dbReference>
<keyword evidence="6" id="KW-0479">Metal-binding</keyword>
<keyword evidence="11" id="KW-0472">Membrane</keyword>
<keyword evidence="4" id="KW-0349">Heme</keyword>
<evidence type="ECO:0000313" key="12">
    <source>
        <dbReference type="EMBL" id="KAK6947057.1"/>
    </source>
</evidence>
<evidence type="ECO:0000256" key="9">
    <source>
        <dbReference type="ARBA" id="ARBA00023004"/>
    </source>
</evidence>
<reference evidence="12 13" key="1">
    <citation type="submission" date="2023-12" db="EMBL/GenBank/DDBJ databases">
        <title>A high-quality genome assembly for Dillenia turbinata (Dilleniales).</title>
        <authorList>
            <person name="Chanderbali A."/>
        </authorList>
    </citation>
    <scope>NUCLEOTIDE SEQUENCE [LARGE SCALE GENOMIC DNA]</scope>
    <source>
        <strain evidence="12">LSX21</strain>
        <tissue evidence="12">Leaf</tissue>
    </source>
</reference>
<evidence type="ECO:0000256" key="4">
    <source>
        <dbReference type="ARBA" id="ARBA00022617"/>
    </source>
</evidence>
<dbReference type="Gene3D" id="1.10.630.10">
    <property type="entry name" value="Cytochrome P450"/>
    <property type="match status" value="1"/>
</dbReference>
<keyword evidence="5" id="KW-0812">Transmembrane</keyword>
<dbReference type="PANTHER" id="PTHR47953:SF19">
    <property type="entry name" value="OS06G0641600 PROTEIN"/>
    <property type="match status" value="1"/>
</dbReference>
<dbReference type="GO" id="GO:0005506">
    <property type="term" value="F:iron ion binding"/>
    <property type="evidence" value="ECO:0007669"/>
    <property type="project" value="InterPro"/>
</dbReference>
<organism evidence="12 13">
    <name type="scientific">Dillenia turbinata</name>
    <dbReference type="NCBI Taxonomy" id="194707"/>
    <lineage>
        <taxon>Eukaryota</taxon>
        <taxon>Viridiplantae</taxon>
        <taxon>Streptophyta</taxon>
        <taxon>Embryophyta</taxon>
        <taxon>Tracheophyta</taxon>
        <taxon>Spermatophyta</taxon>
        <taxon>Magnoliopsida</taxon>
        <taxon>eudicotyledons</taxon>
        <taxon>Gunneridae</taxon>
        <taxon>Pentapetalae</taxon>
        <taxon>Dilleniales</taxon>
        <taxon>Dilleniaceae</taxon>
        <taxon>Dillenia</taxon>
    </lineage>
</organism>
<dbReference type="AlphaFoldDB" id="A0AAN8ZRK3"/>
<dbReference type="InterPro" id="IPR036396">
    <property type="entry name" value="Cyt_P450_sf"/>
</dbReference>
<evidence type="ECO:0000256" key="6">
    <source>
        <dbReference type="ARBA" id="ARBA00022723"/>
    </source>
</evidence>
<keyword evidence="9" id="KW-0408">Iron</keyword>
<evidence type="ECO:0000256" key="3">
    <source>
        <dbReference type="ARBA" id="ARBA00010617"/>
    </source>
</evidence>
<keyword evidence="8" id="KW-0560">Oxidoreductase</keyword>
<dbReference type="GO" id="GO:0016020">
    <property type="term" value="C:membrane"/>
    <property type="evidence" value="ECO:0007669"/>
    <property type="project" value="UniProtKB-SubCell"/>
</dbReference>
<dbReference type="GO" id="GO:0016705">
    <property type="term" value="F:oxidoreductase activity, acting on paired donors, with incorporation or reduction of molecular oxygen"/>
    <property type="evidence" value="ECO:0007669"/>
    <property type="project" value="InterPro"/>
</dbReference>
<evidence type="ECO:0000256" key="1">
    <source>
        <dbReference type="ARBA" id="ARBA00001971"/>
    </source>
</evidence>
<evidence type="ECO:0000256" key="11">
    <source>
        <dbReference type="ARBA" id="ARBA00023136"/>
    </source>
</evidence>
<dbReference type="EMBL" id="JBAMMX010000001">
    <property type="protein sequence ID" value="KAK6947057.1"/>
    <property type="molecule type" value="Genomic_DNA"/>
</dbReference>
<evidence type="ECO:0000313" key="13">
    <source>
        <dbReference type="Proteomes" id="UP001370490"/>
    </source>
</evidence>
<dbReference type="Proteomes" id="UP001370490">
    <property type="component" value="Unassembled WGS sequence"/>
</dbReference>
<dbReference type="GO" id="GO:0020037">
    <property type="term" value="F:heme binding"/>
    <property type="evidence" value="ECO:0007669"/>
    <property type="project" value="InterPro"/>
</dbReference>
<keyword evidence="13" id="KW-1185">Reference proteome</keyword>
<evidence type="ECO:0000256" key="10">
    <source>
        <dbReference type="ARBA" id="ARBA00023033"/>
    </source>
</evidence>
<evidence type="ECO:0000256" key="7">
    <source>
        <dbReference type="ARBA" id="ARBA00022989"/>
    </source>
</evidence>
<comment type="cofactor">
    <cofactor evidence="1">
        <name>heme</name>
        <dbReference type="ChEBI" id="CHEBI:30413"/>
    </cofactor>
</comment>
<keyword evidence="7" id="KW-1133">Transmembrane helix</keyword>
<proteinExistence type="inferred from homology"/>
<comment type="similarity">
    <text evidence="3">Belongs to the cytochrome P450 family.</text>
</comment>
<evidence type="ECO:0000256" key="2">
    <source>
        <dbReference type="ARBA" id="ARBA00004167"/>
    </source>
</evidence>
<accession>A0AAN8ZRK3</accession>
<dbReference type="InterPro" id="IPR052306">
    <property type="entry name" value="CYP450_71D"/>
</dbReference>
<dbReference type="InterPro" id="IPR001128">
    <property type="entry name" value="Cyt_P450"/>
</dbReference>
<name>A0AAN8ZRK3_9MAGN</name>
<evidence type="ECO:0000256" key="5">
    <source>
        <dbReference type="ARBA" id="ARBA00022692"/>
    </source>
</evidence>